<comment type="catalytic activity">
    <reaction evidence="6">
        <text>Couples ATP hydrolysis with the unwinding of duplex DNA by translocating in the 3'-5' direction.</text>
        <dbReference type="EC" id="5.6.2.4"/>
    </reaction>
</comment>
<keyword evidence="4 9" id="KW-0067">ATP-binding</keyword>
<evidence type="ECO:0000256" key="9">
    <source>
        <dbReference type="PROSITE-ProRule" id="PRU00560"/>
    </source>
</evidence>
<keyword evidence="3 9" id="KW-0347">Helicase</keyword>
<name>A0ABX2Q2P4_9BACT</name>
<dbReference type="Proteomes" id="UP000626554">
    <property type="component" value="Unassembled WGS sequence"/>
</dbReference>
<feature type="compositionally biased region" description="Polar residues" evidence="10">
    <location>
        <begin position="625"/>
        <end position="641"/>
    </location>
</feature>
<evidence type="ECO:0000256" key="4">
    <source>
        <dbReference type="ARBA" id="ARBA00022840"/>
    </source>
</evidence>
<evidence type="ECO:0000313" key="12">
    <source>
        <dbReference type="EMBL" id="NVO84286.1"/>
    </source>
</evidence>
<gene>
    <name evidence="12" type="ORF">HW556_05280</name>
</gene>
<feature type="region of interest" description="Disordered" evidence="10">
    <location>
        <begin position="625"/>
        <end position="644"/>
    </location>
</feature>
<dbReference type="Gene3D" id="3.40.50.300">
    <property type="entry name" value="P-loop containing nucleotide triphosphate hydrolases"/>
    <property type="match status" value="3"/>
</dbReference>
<comment type="caution">
    <text evidence="12">The sequence shown here is derived from an EMBL/GenBank/DDBJ whole genome shotgun (WGS) entry which is preliminary data.</text>
</comment>
<evidence type="ECO:0000259" key="11">
    <source>
        <dbReference type="PROSITE" id="PS51198"/>
    </source>
</evidence>
<comment type="catalytic activity">
    <reaction evidence="8">
        <text>ATP + H2O = ADP + phosphate + H(+)</text>
        <dbReference type="Rhea" id="RHEA:13065"/>
        <dbReference type="ChEBI" id="CHEBI:15377"/>
        <dbReference type="ChEBI" id="CHEBI:15378"/>
        <dbReference type="ChEBI" id="CHEBI:30616"/>
        <dbReference type="ChEBI" id="CHEBI:43474"/>
        <dbReference type="ChEBI" id="CHEBI:456216"/>
        <dbReference type="EC" id="5.6.2.4"/>
    </reaction>
</comment>
<keyword evidence="5" id="KW-0413">Isomerase</keyword>
<feature type="binding site" evidence="9">
    <location>
        <begin position="155"/>
        <end position="162"/>
    </location>
    <ligand>
        <name>ATP</name>
        <dbReference type="ChEBI" id="CHEBI:30616"/>
    </ligand>
</feature>
<dbReference type="Pfam" id="PF13361">
    <property type="entry name" value="UvrD_C"/>
    <property type="match status" value="1"/>
</dbReference>
<proteinExistence type="predicted"/>
<protein>
    <recommendedName>
        <fullName evidence="7">DNA 3'-5' helicase</fullName>
        <ecNumber evidence="7">5.6.2.4</ecNumber>
    </recommendedName>
</protein>
<dbReference type="InterPro" id="IPR027417">
    <property type="entry name" value="P-loop_NTPase"/>
</dbReference>
<accession>A0ABX2Q2P4</accession>
<evidence type="ECO:0000256" key="7">
    <source>
        <dbReference type="ARBA" id="ARBA00034808"/>
    </source>
</evidence>
<keyword evidence="1 9" id="KW-0547">Nucleotide-binding</keyword>
<dbReference type="InterPro" id="IPR014016">
    <property type="entry name" value="UvrD-like_ATP-bd"/>
</dbReference>
<dbReference type="Pfam" id="PF00580">
    <property type="entry name" value="UvrD-helicase"/>
    <property type="match status" value="1"/>
</dbReference>
<evidence type="ECO:0000256" key="10">
    <source>
        <dbReference type="SAM" id="MobiDB-lite"/>
    </source>
</evidence>
<evidence type="ECO:0000256" key="8">
    <source>
        <dbReference type="ARBA" id="ARBA00048988"/>
    </source>
</evidence>
<evidence type="ECO:0000256" key="1">
    <source>
        <dbReference type="ARBA" id="ARBA00022741"/>
    </source>
</evidence>
<feature type="domain" description="UvrD-like helicase ATP-binding" evidence="11">
    <location>
        <begin position="134"/>
        <end position="615"/>
    </location>
</feature>
<sequence>MLYYLILGALLVLLLVFFQQAKQAKRQRNTTHLRLLLVEIEQAERAFSGYISPEAGYFANHTRQVWQTQYEALGRSVAAYQYQNSELSGLEKSRVGSFLDYHQRGEAIRAEFNQAFIPQELARYDALFSQVEGRSLDVQQRTAIVSDEDNNLVVAGAGSGKTTTIVGKVQYVLDRYRIAPDRILLISFTNQSATTLAERIGIAGIQPRTFHKFGKDIIGTVERQQPSLYDESQLDGFLTGALQELMQQPAYTELLVDFFLYELKPRKPNEEFRSQGEYIQHLQDFNFRSYKTVGRESNGKTTYKRETVKSVEECRIANFLLLHNVEYQYEAPYEHRTATAQHAQWKPDFTIMQDGQRIYLEHFGVDRAGNVPAFFAKEGQSVADARARYQEKMEWARQTSRAYGTLLLETYSYQASEDRLLGFLYDLLVQHGIRLQPKTAAETWAIISAAAADEVSGFQTLLRTFIGHLKSNNYTVDQVRQRNERGTDIVQMKRNRQFLQVVEPLFEHYAGELARRQEIDFNDLINRAAGYVRSGEYDQRFDYIIIDEFQDISQGRYQLIRALTERHPATKLFCVGDDWQSIYRFAGSDLSLFKNFSEKFGYSLLSKIETTYRFHEPLISDSSTFITQNPNQTPKQLQSGSPGKKTTHRVVYTAAQQDDTTVLRDLLDELIATVPDLHQKEFLLLGRYSFDLNRLKNTTRSFTIDASRRTVRYAYLDGAGNPQTLHLPFLTVHRSKGLEADIVIVLNCNSGRLGFPSEMADDPALGLVLSAADQFANGEERRLFYVALTRAKEQVFLVTDPAFKSKFVRELEAQNGGAPGQQLGRQCPECRTAELVKRTGISTKGVPWAFYGCPNFAYGCDYKEWVKASAVSA</sequence>
<dbReference type="RefSeq" id="WP_176898652.1">
    <property type="nucleotide sequence ID" value="NZ_JABKAV010000009.1"/>
</dbReference>
<dbReference type="EMBL" id="JABKAV010000009">
    <property type="protein sequence ID" value="NVO84286.1"/>
    <property type="molecule type" value="Genomic_DNA"/>
</dbReference>
<evidence type="ECO:0000256" key="6">
    <source>
        <dbReference type="ARBA" id="ARBA00034617"/>
    </source>
</evidence>
<evidence type="ECO:0000313" key="13">
    <source>
        <dbReference type="Proteomes" id="UP000626554"/>
    </source>
</evidence>
<evidence type="ECO:0000256" key="3">
    <source>
        <dbReference type="ARBA" id="ARBA00022806"/>
    </source>
</evidence>
<dbReference type="InterPro" id="IPR000212">
    <property type="entry name" value="DNA_helicase_UvrD/REP"/>
</dbReference>
<dbReference type="InterPro" id="IPR014017">
    <property type="entry name" value="DNA_helicase_UvrD-like_C"/>
</dbReference>
<evidence type="ECO:0000256" key="5">
    <source>
        <dbReference type="ARBA" id="ARBA00023235"/>
    </source>
</evidence>
<dbReference type="PROSITE" id="PS51198">
    <property type="entry name" value="UVRD_HELICASE_ATP_BIND"/>
    <property type="match status" value="1"/>
</dbReference>
<keyword evidence="2 9" id="KW-0378">Hydrolase</keyword>
<organism evidence="12 13">
    <name type="scientific">Hymenobacter terrestris</name>
    <dbReference type="NCBI Taxonomy" id="2748310"/>
    <lineage>
        <taxon>Bacteria</taxon>
        <taxon>Pseudomonadati</taxon>
        <taxon>Bacteroidota</taxon>
        <taxon>Cytophagia</taxon>
        <taxon>Cytophagales</taxon>
        <taxon>Hymenobacteraceae</taxon>
        <taxon>Hymenobacter</taxon>
    </lineage>
</organism>
<evidence type="ECO:0000256" key="2">
    <source>
        <dbReference type="ARBA" id="ARBA00022801"/>
    </source>
</evidence>
<dbReference type="PANTHER" id="PTHR11070:SF63">
    <property type="entry name" value="DNA HELICASE IV"/>
    <property type="match status" value="1"/>
</dbReference>
<keyword evidence="13" id="KW-1185">Reference proteome</keyword>
<dbReference type="EC" id="5.6.2.4" evidence="7"/>
<reference evidence="12 13" key="1">
    <citation type="submission" date="2020-05" db="EMBL/GenBank/DDBJ databases">
        <title>Hymenobacter terrestris sp. nov. and Hymenobacter lapidiphilus sp. nov., isolated from regoliths in Antarctica.</title>
        <authorList>
            <person name="Sedlacek I."/>
            <person name="Pantucek R."/>
            <person name="Zeman M."/>
            <person name="Holochova P."/>
            <person name="Kralova S."/>
            <person name="Stankova E."/>
            <person name="Sedo O."/>
            <person name="Micenkova L."/>
            <person name="Svec P."/>
            <person name="Gupta V."/>
            <person name="Sood U."/>
            <person name="Korpole U.S."/>
            <person name="Lal R."/>
        </authorList>
    </citation>
    <scope>NUCLEOTIDE SEQUENCE [LARGE SCALE GENOMIC DNA]</scope>
    <source>
        <strain evidence="12 13">P5252</strain>
    </source>
</reference>
<dbReference type="PANTHER" id="PTHR11070">
    <property type="entry name" value="UVRD / RECB / PCRA DNA HELICASE FAMILY MEMBER"/>
    <property type="match status" value="1"/>
</dbReference>
<dbReference type="SUPFAM" id="SSF52540">
    <property type="entry name" value="P-loop containing nucleoside triphosphate hydrolases"/>
    <property type="match status" value="1"/>
</dbReference>